<proteinExistence type="predicted"/>
<dbReference type="EMBL" id="JTLZ01000004">
    <property type="protein sequence ID" value="KHO27130.1"/>
    <property type="molecule type" value="Genomic_DNA"/>
</dbReference>
<evidence type="ECO:0000313" key="1">
    <source>
        <dbReference type="EMBL" id="KHO27130.1"/>
    </source>
</evidence>
<gene>
    <name evidence="1" type="ORF">QQ44_06345</name>
</gene>
<keyword evidence="2" id="KW-1185">Reference proteome</keyword>
<comment type="caution">
    <text evidence="1">The sequence shown here is derived from an EMBL/GenBank/DDBJ whole genome shotgun (WGS) entry which is preliminary data.</text>
</comment>
<evidence type="ECO:0008006" key="3">
    <source>
        <dbReference type="Google" id="ProtNLM"/>
    </source>
</evidence>
<evidence type="ECO:0000313" key="2">
    <source>
        <dbReference type="Proteomes" id="UP000031004"/>
    </source>
</evidence>
<organism evidence="1 2">
    <name type="scientific">Mycolicibacterium setense</name>
    <dbReference type="NCBI Taxonomy" id="431269"/>
    <lineage>
        <taxon>Bacteria</taxon>
        <taxon>Bacillati</taxon>
        <taxon>Actinomycetota</taxon>
        <taxon>Actinomycetes</taxon>
        <taxon>Mycobacteriales</taxon>
        <taxon>Mycobacteriaceae</taxon>
        <taxon>Mycolicibacterium</taxon>
    </lineage>
</organism>
<accession>A0ABR4YYZ4</accession>
<dbReference type="Proteomes" id="UP000031004">
    <property type="component" value="Unassembled WGS sequence"/>
</dbReference>
<name>A0ABR4YYZ4_9MYCO</name>
<sequence length="129" mass="14204">MQLLQRELNDTIVGMIKIKGDPALSDFAAGLGPSLEGSFRRVSEAKSIYTVQKLADMGEKHFELLNGSLATEDWVKVIPGRQVLRKFVSDHVPGIAYEPFVNLVLDRMVESSVEPAGMKMVLDYVLAAP</sequence>
<protein>
    <recommendedName>
        <fullName evidence="3">TetR family transcriptional regulator</fullName>
    </recommendedName>
</protein>
<reference evidence="1 2" key="1">
    <citation type="submission" date="2014-11" db="EMBL/GenBank/DDBJ databases">
        <title>Mycobacterium setense Manresensis Genome.</title>
        <authorList>
            <person name="Rech G."/>
            <person name="Sumoy L."/>
        </authorList>
    </citation>
    <scope>NUCLEOTIDE SEQUENCE [LARGE SCALE GENOMIC DNA]</scope>
    <source>
        <strain evidence="1 2">Manresensis</strain>
    </source>
</reference>